<accession>A0ABV8LRM1</accession>
<evidence type="ECO:0000256" key="1">
    <source>
        <dbReference type="SAM" id="Phobius"/>
    </source>
</evidence>
<evidence type="ECO:0000313" key="3">
    <source>
        <dbReference type="Proteomes" id="UP001595816"/>
    </source>
</evidence>
<dbReference type="RefSeq" id="WP_253752045.1">
    <property type="nucleotide sequence ID" value="NZ_JAMZDZ010000001.1"/>
</dbReference>
<feature type="transmembrane region" description="Helical" evidence="1">
    <location>
        <begin position="24"/>
        <end position="43"/>
    </location>
</feature>
<keyword evidence="1" id="KW-0472">Membrane</keyword>
<reference evidence="3" key="1">
    <citation type="journal article" date="2019" name="Int. J. Syst. Evol. Microbiol.">
        <title>The Global Catalogue of Microorganisms (GCM) 10K type strain sequencing project: providing services to taxonomists for standard genome sequencing and annotation.</title>
        <authorList>
            <consortium name="The Broad Institute Genomics Platform"/>
            <consortium name="The Broad Institute Genome Sequencing Center for Infectious Disease"/>
            <person name="Wu L."/>
            <person name="Ma J."/>
        </authorList>
    </citation>
    <scope>NUCLEOTIDE SEQUENCE [LARGE SCALE GENOMIC DNA]</scope>
    <source>
        <strain evidence="3">CGMCC 4.7289</strain>
    </source>
</reference>
<organism evidence="2 3">
    <name type="scientific">Hamadaea flava</name>
    <dbReference type="NCBI Taxonomy" id="1742688"/>
    <lineage>
        <taxon>Bacteria</taxon>
        <taxon>Bacillati</taxon>
        <taxon>Actinomycetota</taxon>
        <taxon>Actinomycetes</taxon>
        <taxon>Micromonosporales</taxon>
        <taxon>Micromonosporaceae</taxon>
        <taxon>Hamadaea</taxon>
    </lineage>
</organism>
<keyword evidence="3" id="KW-1185">Reference proteome</keyword>
<dbReference type="EMBL" id="JBHSAY010000009">
    <property type="protein sequence ID" value="MFC4132993.1"/>
    <property type="molecule type" value="Genomic_DNA"/>
</dbReference>
<dbReference type="Proteomes" id="UP001595816">
    <property type="component" value="Unassembled WGS sequence"/>
</dbReference>
<sequence length="468" mass="49179">MSARGLRAIVALARADFRERSRRPAYLVVLLGAVALAWLALPARDAHWVIVNAGAYRGVYTSAYVGAVAALAASMWLMIGGFFAIRGSVTRDEATGVGQVLAATPITGWAYVLGKFLSNVLVLGSMTGVLAASAAALQLIRGESRAIDPIGLLTPFLLLTVPVLAITAALAVVFETIRPLRGGFGTVVWFFTASLGALAGQGGAAPLGGLGGQALAESMRADLTAMGVRVTEFSVGFMYLDDPLRTFTWSGMQLTTGFIADRLVLTLLSVGVAVVPALWFHRFDTRPPARKRGATSSVEPTAGAGLGHRPVTAVVRGSRFAGLVSGEARVLARHTSGWWWLVAAGLALCGLAAPALLPVVWVWPVLVWSRLGAFRHESSVAGLLGAYPGPARRAAAEWTAGVLFTAALGLGPMLRWVLAGSLLSLAIWVGCVVAIPSLAWSLGSVTRSQRPFQVLYLALWYAVVNMVI</sequence>
<feature type="transmembrane region" description="Helical" evidence="1">
    <location>
        <begin position="120"/>
        <end position="140"/>
    </location>
</feature>
<feature type="transmembrane region" description="Helical" evidence="1">
    <location>
        <begin position="186"/>
        <end position="211"/>
    </location>
</feature>
<comment type="caution">
    <text evidence="2">The sequence shown here is derived from an EMBL/GenBank/DDBJ whole genome shotgun (WGS) entry which is preliminary data.</text>
</comment>
<feature type="transmembrane region" description="Helical" evidence="1">
    <location>
        <begin position="152"/>
        <end position="174"/>
    </location>
</feature>
<feature type="transmembrane region" description="Helical" evidence="1">
    <location>
        <begin position="416"/>
        <end position="440"/>
    </location>
</feature>
<proteinExistence type="predicted"/>
<protein>
    <recommendedName>
        <fullName evidence="4">ABC transporter permease</fullName>
    </recommendedName>
</protein>
<gene>
    <name evidence="2" type="ORF">ACFOZ4_20470</name>
</gene>
<feature type="transmembrane region" description="Helical" evidence="1">
    <location>
        <begin position="260"/>
        <end position="280"/>
    </location>
</feature>
<evidence type="ECO:0008006" key="4">
    <source>
        <dbReference type="Google" id="ProtNLM"/>
    </source>
</evidence>
<evidence type="ECO:0000313" key="2">
    <source>
        <dbReference type="EMBL" id="MFC4132993.1"/>
    </source>
</evidence>
<keyword evidence="1" id="KW-0812">Transmembrane</keyword>
<name>A0ABV8LRM1_9ACTN</name>
<keyword evidence="1" id="KW-1133">Transmembrane helix</keyword>
<feature type="transmembrane region" description="Helical" evidence="1">
    <location>
        <begin position="63"/>
        <end position="85"/>
    </location>
</feature>
<feature type="transmembrane region" description="Helical" evidence="1">
    <location>
        <begin position="338"/>
        <end position="363"/>
    </location>
</feature>